<dbReference type="AlphaFoldDB" id="A0A8T8X3U4"/>
<accession>A0A8T8X3U4</accession>
<keyword evidence="2" id="KW-1185">Reference proteome</keyword>
<evidence type="ECO:0000313" key="1">
    <source>
        <dbReference type="EMBL" id="RAH82624.1"/>
    </source>
</evidence>
<gene>
    <name evidence="1" type="ORF">BO86DRAFT_72484</name>
</gene>
<sequence length="131" mass="15042">MELTSRHLARWPDILIPQVINLRNFAMYDTPTDPFSFSTDAFTICRSLQSSDAPSIYEVMLNNNHNKRYCLKGYYDNGGPGSSKKGRDLHGFRCELKADRTCNSMECVKTAWVQIFMVVSTNWIQHFIGPI</sequence>
<dbReference type="EMBL" id="KZ824788">
    <property type="protein sequence ID" value="RAH82624.1"/>
    <property type="molecule type" value="Genomic_DNA"/>
</dbReference>
<name>A0A8T8X3U4_ASPJA</name>
<proteinExistence type="predicted"/>
<dbReference type="RefSeq" id="XP_025528518.1">
    <property type="nucleotide sequence ID" value="XM_025677602.1"/>
</dbReference>
<dbReference type="GeneID" id="37181295"/>
<dbReference type="Proteomes" id="UP000249497">
    <property type="component" value="Unassembled WGS sequence"/>
</dbReference>
<evidence type="ECO:0000313" key="2">
    <source>
        <dbReference type="Proteomes" id="UP000249497"/>
    </source>
</evidence>
<protein>
    <submittedName>
        <fullName evidence="1">Uncharacterized protein</fullName>
    </submittedName>
</protein>
<reference evidence="1 2" key="1">
    <citation type="submission" date="2018-02" db="EMBL/GenBank/DDBJ databases">
        <title>The genomes of Aspergillus section Nigri reveals drivers in fungal speciation.</title>
        <authorList>
            <consortium name="DOE Joint Genome Institute"/>
            <person name="Vesth T.C."/>
            <person name="Nybo J."/>
            <person name="Theobald S."/>
            <person name="Brandl J."/>
            <person name="Frisvad J.C."/>
            <person name="Nielsen K.F."/>
            <person name="Lyhne E.K."/>
            <person name="Kogle M.E."/>
            <person name="Kuo A."/>
            <person name="Riley R."/>
            <person name="Clum A."/>
            <person name="Nolan M."/>
            <person name="Lipzen A."/>
            <person name="Salamov A."/>
            <person name="Henrissat B."/>
            <person name="Wiebenga A."/>
            <person name="De vries R.P."/>
            <person name="Grigoriev I.V."/>
            <person name="Mortensen U.H."/>
            <person name="Andersen M.R."/>
            <person name="Baker S.E."/>
        </authorList>
    </citation>
    <scope>NUCLEOTIDE SEQUENCE [LARGE SCALE GENOMIC DNA]</scope>
    <source>
        <strain evidence="1 2">CBS 114.51</strain>
    </source>
</reference>
<organism evidence="1 2">
    <name type="scientific">Aspergillus japonicus CBS 114.51</name>
    <dbReference type="NCBI Taxonomy" id="1448312"/>
    <lineage>
        <taxon>Eukaryota</taxon>
        <taxon>Fungi</taxon>
        <taxon>Dikarya</taxon>
        <taxon>Ascomycota</taxon>
        <taxon>Pezizomycotina</taxon>
        <taxon>Eurotiomycetes</taxon>
        <taxon>Eurotiomycetidae</taxon>
        <taxon>Eurotiales</taxon>
        <taxon>Aspergillaceae</taxon>
        <taxon>Aspergillus</taxon>
        <taxon>Aspergillus subgen. Circumdati</taxon>
    </lineage>
</organism>